<accession>A0A2Z2MP57</accession>
<sequence length="216" mass="24677">MDSFEDFERLSLEIETSKGKTLLIADPHIGFELSRGLRIRTHFEERLADFILEKDPDLLIILGDVKEPIGLSFTVKRLLMGFFSDLRGIPVIITKGNHDGRIEEVAGKFSHVEVVEHFQIDERLFLHGHTNLPEVEFEEAYLGHIHPAYTFRSGGISRKTKVFARSGRFLILPTVNPYIEGFDVREGIKMVPFLKENPSLELFLPEGLYLGEVSLR</sequence>
<dbReference type="EMBL" id="CP015103">
    <property type="protein sequence ID" value="ASJ08447.1"/>
    <property type="molecule type" value="Genomic_DNA"/>
</dbReference>
<keyword evidence="2" id="KW-0540">Nuclease</keyword>
<dbReference type="InterPro" id="IPR029052">
    <property type="entry name" value="Metallo-depent_PP-like"/>
</dbReference>
<dbReference type="OrthoDB" id="10013at2157"/>
<dbReference type="RefSeq" id="WP_088855685.1">
    <property type="nucleotide sequence ID" value="NZ_CP015103.1"/>
</dbReference>
<feature type="domain" description="Calcineurin-like phosphoesterase" evidence="1">
    <location>
        <begin position="20"/>
        <end position="129"/>
    </location>
</feature>
<keyword evidence="2" id="KW-0378">Hydrolase</keyword>
<dbReference type="GeneID" id="33317383"/>
<dbReference type="Pfam" id="PF00149">
    <property type="entry name" value="Metallophos"/>
    <property type="match status" value="1"/>
</dbReference>
<dbReference type="InterPro" id="IPR004843">
    <property type="entry name" value="Calcineurin-like_PHP"/>
</dbReference>
<organism evidence="2 3">
    <name type="scientific">Thermococcus siculi</name>
    <dbReference type="NCBI Taxonomy" id="72803"/>
    <lineage>
        <taxon>Archaea</taxon>
        <taxon>Methanobacteriati</taxon>
        <taxon>Methanobacteriota</taxon>
        <taxon>Thermococci</taxon>
        <taxon>Thermococcales</taxon>
        <taxon>Thermococcaceae</taxon>
        <taxon>Thermococcus</taxon>
    </lineage>
</organism>
<dbReference type="PANTHER" id="PTHR39323:SF1">
    <property type="entry name" value="BLR1149 PROTEIN"/>
    <property type="match status" value="1"/>
</dbReference>
<evidence type="ECO:0000259" key="1">
    <source>
        <dbReference type="Pfam" id="PF00149"/>
    </source>
</evidence>
<dbReference type="Gene3D" id="3.60.21.10">
    <property type="match status" value="1"/>
</dbReference>
<dbReference type="GO" id="GO:0004527">
    <property type="term" value="F:exonuclease activity"/>
    <property type="evidence" value="ECO:0007669"/>
    <property type="project" value="UniProtKB-KW"/>
</dbReference>
<dbReference type="SUPFAM" id="SSF56300">
    <property type="entry name" value="Metallo-dependent phosphatases"/>
    <property type="match status" value="1"/>
</dbReference>
<dbReference type="CDD" id="cd07391">
    <property type="entry name" value="MPP_PF1019"/>
    <property type="match status" value="1"/>
</dbReference>
<name>A0A2Z2MP57_9EURY</name>
<reference evidence="2 3" key="1">
    <citation type="submission" date="2016-04" db="EMBL/GenBank/DDBJ databases">
        <title>Complete genome sequence of Thermococcus siculi type strain RG-20.</title>
        <authorList>
            <person name="Oger P.M."/>
        </authorList>
    </citation>
    <scope>NUCLEOTIDE SEQUENCE [LARGE SCALE GENOMIC DNA]</scope>
    <source>
        <strain evidence="2 3">RG-20</strain>
    </source>
</reference>
<dbReference type="InterPro" id="IPR024173">
    <property type="entry name" value="Pesterase_MJ0037-like"/>
</dbReference>
<dbReference type="Proteomes" id="UP000250125">
    <property type="component" value="Chromosome"/>
</dbReference>
<evidence type="ECO:0000313" key="2">
    <source>
        <dbReference type="EMBL" id="ASJ08447.1"/>
    </source>
</evidence>
<keyword evidence="2" id="KW-0269">Exonuclease</keyword>
<proteinExistence type="predicted"/>
<gene>
    <name evidence="2" type="ORF">A3L11_04050</name>
</gene>
<protein>
    <submittedName>
        <fullName evidence="2">Exonuclease SbcD</fullName>
    </submittedName>
</protein>
<dbReference type="AlphaFoldDB" id="A0A2Z2MP57"/>
<evidence type="ECO:0000313" key="3">
    <source>
        <dbReference type="Proteomes" id="UP000250125"/>
    </source>
</evidence>
<keyword evidence="3" id="KW-1185">Reference proteome</keyword>
<dbReference type="KEGG" id="tsl:A3L11_04050"/>
<dbReference type="PANTHER" id="PTHR39323">
    <property type="entry name" value="BLR1149 PROTEIN"/>
    <property type="match status" value="1"/>
</dbReference>
<dbReference type="PIRSF" id="PIRSF000887">
    <property type="entry name" value="Pesterase_MJ0037"/>
    <property type="match status" value="1"/>
</dbReference>